<dbReference type="GO" id="GO:0042645">
    <property type="term" value="C:mitochondrial nucleoid"/>
    <property type="evidence" value="ECO:0007669"/>
    <property type="project" value="TreeGrafter"/>
</dbReference>
<evidence type="ECO:0000313" key="2">
    <source>
        <dbReference type="Proteomes" id="UP000324832"/>
    </source>
</evidence>
<name>A0A5E4Q3D4_9NEOP</name>
<protein>
    <submittedName>
        <fullName evidence="1">Uncharacterized protein</fullName>
    </submittedName>
</protein>
<organism evidence="1 2">
    <name type="scientific">Leptidea sinapis</name>
    <dbReference type="NCBI Taxonomy" id="189913"/>
    <lineage>
        <taxon>Eukaryota</taxon>
        <taxon>Metazoa</taxon>
        <taxon>Ecdysozoa</taxon>
        <taxon>Arthropoda</taxon>
        <taxon>Hexapoda</taxon>
        <taxon>Insecta</taxon>
        <taxon>Pterygota</taxon>
        <taxon>Neoptera</taxon>
        <taxon>Endopterygota</taxon>
        <taxon>Lepidoptera</taxon>
        <taxon>Glossata</taxon>
        <taxon>Ditrysia</taxon>
        <taxon>Papilionoidea</taxon>
        <taxon>Pieridae</taxon>
        <taxon>Dismorphiinae</taxon>
        <taxon>Leptidea</taxon>
    </lineage>
</organism>
<keyword evidence="2" id="KW-1185">Reference proteome</keyword>
<dbReference type="EMBL" id="FZQP02001393">
    <property type="protein sequence ID" value="VVC92743.1"/>
    <property type="molecule type" value="Genomic_DNA"/>
</dbReference>
<gene>
    <name evidence="1" type="ORF">LSINAPIS_LOCUS5105</name>
</gene>
<sequence length="202" mass="23438">MREMILNKIKFLISKSNLTYSRISCYRNISCQKMYCQKYNDKYTEIQKQHILDTINSDLSTLSRYDITKGRSKKIFQWINCNGPIKSISDVEIIDSFSEKHAQKLFDSIIQEKVKPVAIETNVLKNIKGRVLHPSLSDAVIQAAKSVLTVYINVNSASWTLIDKDRYEVLDWQYQGIEHPENKKFQLSDILEIVSLNLSRGK</sequence>
<accession>A0A5E4Q3D4</accession>
<dbReference type="GO" id="GO:0030337">
    <property type="term" value="F:DNA polymerase processivity factor activity"/>
    <property type="evidence" value="ECO:0007669"/>
    <property type="project" value="TreeGrafter"/>
</dbReference>
<reference evidence="1 2" key="1">
    <citation type="submission" date="2017-07" db="EMBL/GenBank/DDBJ databases">
        <authorList>
            <person name="Talla V."/>
            <person name="Backstrom N."/>
        </authorList>
    </citation>
    <scope>NUCLEOTIDE SEQUENCE [LARGE SCALE GENOMIC DNA]</scope>
</reference>
<proteinExistence type="predicted"/>
<evidence type="ECO:0000313" key="1">
    <source>
        <dbReference type="EMBL" id="VVC92743.1"/>
    </source>
</evidence>
<dbReference type="Proteomes" id="UP000324832">
    <property type="component" value="Unassembled WGS sequence"/>
</dbReference>
<dbReference type="InterPro" id="IPR039150">
    <property type="entry name" value="TEFM"/>
</dbReference>
<dbReference type="GO" id="GO:0006392">
    <property type="term" value="P:transcription elongation by mitochondrial RNA polymerase"/>
    <property type="evidence" value="ECO:0007669"/>
    <property type="project" value="InterPro"/>
</dbReference>
<dbReference type="PANTHER" id="PTHR21053">
    <property type="entry name" value="TRANSCRIPTION ELONGATION FACTOR, MITOCHONDRIAL"/>
    <property type="match status" value="1"/>
</dbReference>
<dbReference type="PANTHER" id="PTHR21053:SF2">
    <property type="entry name" value="TRANSCRIPTION ELONGATION FACTOR, MITOCHONDRIAL"/>
    <property type="match status" value="1"/>
</dbReference>
<dbReference type="AlphaFoldDB" id="A0A5E4Q3D4"/>